<dbReference type="Gene3D" id="3.30.420.10">
    <property type="entry name" value="Ribonuclease H-like superfamily/Ribonuclease H"/>
    <property type="match status" value="1"/>
</dbReference>
<dbReference type="InterPro" id="IPR013103">
    <property type="entry name" value="RVT_2"/>
</dbReference>
<dbReference type="InterPro" id="IPR012337">
    <property type="entry name" value="RNaseH-like_sf"/>
</dbReference>
<comment type="caution">
    <text evidence="4">The sequence shown here is derived from an EMBL/GenBank/DDBJ whole genome shotgun (WGS) entry which is preliminary data.</text>
</comment>
<dbReference type="GO" id="GO:0003676">
    <property type="term" value="F:nucleic acid binding"/>
    <property type="evidence" value="ECO:0007669"/>
    <property type="project" value="InterPro"/>
</dbReference>
<dbReference type="InterPro" id="IPR001584">
    <property type="entry name" value="Integrase_cat-core"/>
</dbReference>
<dbReference type="InterPro" id="IPR039537">
    <property type="entry name" value="Retrotran_Ty1/copia-like"/>
</dbReference>
<dbReference type="GO" id="GO:0046872">
    <property type="term" value="F:metal ion binding"/>
    <property type="evidence" value="ECO:0007669"/>
    <property type="project" value="UniProtKB-KW"/>
</dbReference>
<keyword evidence="1" id="KW-0479">Metal-binding</keyword>
<dbReference type="PANTHER" id="PTHR42648">
    <property type="entry name" value="TRANSPOSASE, PUTATIVE-RELATED"/>
    <property type="match status" value="1"/>
</dbReference>
<dbReference type="GO" id="GO:0016787">
    <property type="term" value="F:hydrolase activity"/>
    <property type="evidence" value="ECO:0007669"/>
    <property type="project" value="UniProtKB-KW"/>
</dbReference>
<evidence type="ECO:0000256" key="2">
    <source>
        <dbReference type="ARBA" id="ARBA00022801"/>
    </source>
</evidence>
<dbReference type="SUPFAM" id="SSF53098">
    <property type="entry name" value="Ribonuclease H-like"/>
    <property type="match status" value="1"/>
</dbReference>
<gene>
    <name evidence="4" type="ORF">Tci_346091</name>
</gene>
<dbReference type="Pfam" id="PF07727">
    <property type="entry name" value="RVT_2"/>
    <property type="match status" value="1"/>
</dbReference>
<dbReference type="PROSITE" id="PS50994">
    <property type="entry name" value="INTEGRASE"/>
    <property type="match status" value="1"/>
</dbReference>
<proteinExistence type="predicted"/>
<evidence type="ECO:0000313" key="4">
    <source>
        <dbReference type="EMBL" id="GEX74116.1"/>
    </source>
</evidence>
<feature type="domain" description="Integrase catalytic" evidence="3">
    <location>
        <begin position="1"/>
        <end position="133"/>
    </location>
</feature>
<dbReference type="AlphaFoldDB" id="A0A699HAQ9"/>
<sequence length="251" mass="28934">MKLHRDWVKFLRLKDEVPEFLIKFFKMIQVHLNATICNIITDNGIEFVNQTLRAYYEEVRISHQTSIARTPHQNDVVERRNRTLVEAASTIEDLGKLKLKANIGIFVGYAPAKKASGSGPQLLTPRAISSGLVQNIPSSTLYVPPTKNDWKILFQPMFDEYLNPPPYSYKEALTESSWIETIQEELNEFKHHEVWELVPHPDHVMIITLKWIYKVKLDELGGVLENKARLVAKCYHQEEGIDFKESFASVA</sequence>
<evidence type="ECO:0000256" key="1">
    <source>
        <dbReference type="ARBA" id="ARBA00022723"/>
    </source>
</evidence>
<name>A0A699HAQ9_TANCI</name>
<reference evidence="4" key="1">
    <citation type="journal article" date="2019" name="Sci. Rep.">
        <title>Draft genome of Tanacetum cinerariifolium, the natural source of mosquito coil.</title>
        <authorList>
            <person name="Yamashiro T."/>
            <person name="Shiraishi A."/>
            <person name="Satake H."/>
            <person name="Nakayama K."/>
        </authorList>
    </citation>
    <scope>NUCLEOTIDE SEQUENCE</scope>
</reference>
<dbReference type="PANTHER" id="PTHR42648:SF21">
    <property type="entry name" value="CYSTEINE-RICH RLK (RECEPTOR-LIKE PROTEIN KINASE) 8"/>
    <property type="match status" value="1"/>
</dbReference>
<protein>
    <submittedName>
        <fullName evidence="4">Retrovirus-related Pol polyprotein from transposon TNT 1-94</fullName>
    </submittedName>
</protein>
<organism evidence="4">
    <name type="scientific">Tanacetum cinerariifolium</name>
    <name type="common">Dalmatian daisy</name>
    <name type="synonym">Chrysanthemum cinerariifolium</name>
    <dbReference type="NCBI Taxonomy" id="118510"/>
    <lineage>
        <taxon>Eukaryota</taxon>
        <taxon>Viridiplantae</taxon>
        <taxon>Streptophyta</taxon>
        <taxon>Embryophyta</taxon>
        <taxon>Tracheophyta</taxon>
        <taxon>Spermatophyta</taxon>
        <taxon>Magnoliopsida</taxon>
        <taxon>eudicotyledons</taxon>
        <taxon>Gunneridae</taxon>
        <taxon>Pentapetalae</taxon>
        <taxon>asterids</taxon>
        <taxon>campanulids</taxon>
        <taxon>Asterales</taxon>
        <taxon>Asteraceae</taxon>
        <taxon>Asteroideae</taxon>
        <taxon>Anthemideae</taxon>
        <taxon>Anthemidinae</taxon>
        <taxon>Tanacetum</taxon>
    </lineage>
</organism>
<dbReference type="InterPro" id="IPR036397">
    <property type="entry name" value="RNaseH_sf"/>
</dbReference>
<evidence type="ECO:0000259" key="3">
    <source>
        <dbReference type="PROSITE" id="PS50994"/>
    </source>
</evidence>
<dbReference type="GO" id="GO:0015074">
    <property type="term" value="P:DNA integration"/>
    <property type="evidence" value="ECO:0007669"/>
    <property type="project" value="InterPro"/>
</dbReference>
<keyword evidence="2" id="KW-0378">Hydrolase</keyword>
<accession>A0A699HAQ9</accession>
<dbReference type="EMBL" id="BKCJ010127085">
    <property type="protein sequence ID" value="GEX74116.1"/>
    <property type="molecule type" value="Genomic_DNA"/>
</dbReference>